<dbReference type="Proteomes" id="UP000250572">
    <property type="component" value="Unassembled WGS sequence"/>
</dbReference>
<comment type="subcellular location">
    <subcellularLocation>
        <location evidence="1">Membrane</location>
        <topology evidence="1">Multi-pass membrane protein</topology>
    </subcellularLocation>
</comment>
<evidence type="ECO:0000256" key="2">
    <source>
        <dbReference type="ARBA" id="ARBA00022606"/>
    </source>
</evidence>
<feature type="transmembrane region" description="Helical" evidence="8">
    <location>
        <begin position="6"/>
        <end position="26"/>
    </location>
</feature>
<organism evidence="9 10">
    <name type="scientific">Gambusia affinis</name>
    <name type="common">Western mosquitofish</name>
    <name type="synonym">Heterandria affinis</name>
    <dbReference type="NCBI Taxonomy" id="33528"/>
    <lineage>
        <taxon>Eukaryota</taxon>
        <taxon>Metazoa</taxon>
        <taxon>Chordata</taxon>
        <taxon>Craniata</taxon>
        <taxon>Vertebrata</taxon>
        <taxon>Euteleostomi</taxon>
        <taxon>Actinopterygii</taxon>
        <taxon>Neopterygii</taxon>
        <taxon>Teleostei</taxon>
        <taxon>Neoteleostei</taxon>
        <taxon>Acanthomorphata</taxon>
        <taxon>Ovalentaria</taxon>
        <taxon>Atherinomorphae</taxon>
        <taxon>Cyprinodontiformes</taxon>
        <taxon>Poeciliidae</taxon>
        <taxon>Poeciliinae</taxon>
        <taxon>Gambusia</taxon>
    </lineage>
</organism>
<dbReference type="InterPro" id="IPR000725">
    <property type="entry name" value="Olfact_rcpt"/>
</dbReference>
<evidence type="ECO:0000313" key="9">
    <source>
        <dbReference type="EMBL" id="PWA26175.1"/>
    </source>
</evidence>
<keyword evidence="7" id="KW-0807">Transducer</keyword>
<feature type="transmembrane region" description="Helical" evidence="8">
    <location>
        <begin position="38"/>
        <end position="60"/>
    </location>
</feature>
<keyword evidence="3 8" id="KW-0812">Transmembrane</keyword>
<dbReference type="Pfam" id="PF13853">
    <property type="entry name" value="7tm_4"/>
    <property type="match status" value="1"/>
</dbReference>
<keyword evidence="4" id="KW-0552">Olfaction</keyword>
<name>A0A315VUT2_GAMAF</name>
<dbReference type="PANTHER" id="PTHR26450:SF391">
    <property type="entry name" value="ODORANT RECEPTOR-RELATED"/>
    <property type="match status" value="1"/>
</dbReference>
<evidence type="ECO:0000256" key="3">
    <source>
        <dbReference type="ARBA" id="ARBA00022692"/>
    </source>
</evidence>
<evidence type="ECO:0008006" key="11">
    <source>
        <dbReference type="Google" id="ProtNLM"/>
    </source>
</evidence>
<sequence length="118" mass="13467">MAIFFIPVFDFFVIAASYIAIFSSVLRSSSSGVKALHTCITHIMVLTFSLTLALIAFLSYRVKSGLPEAVRVFFSTMYMLFPACFNPIVYGVRTTEIRQHILNTLTHWKHFVQVLPYH</sequence>
<keyword evidence="6 8" id="KW-0472">Membrane</keyword>
<keyword evidence="2" id="KW-0716">Sensory transduction</keyword>
<protein>
    <recommendedName>
        <fullName evidence="11">G-protein coupled receptors family 1 profile domain-containing protein</fullName>
    </recommendedName>
</protein>
<proteinExistence type="predicted"/>
<reference evidence="9 10" key="1">
    <citation type="journal article" date="2018" name="G3 (Bethesda)">
        <title>A High-Quality Reference Genome for the Invasive Mosquitofish Gambusia affinis Using a Chicago Library.</title>
        <authorList>
            <person name="Hoffberg S.L."/>
            <person name="Troendle N.J."/>
            <person name="Glenn T.C."/>
            <person name="Mahmud O."/>
            <person name="Louha S."/>
            <person name="Chalopin D."/>
            <person name="Bennetzen J.L."/>
            <person name="Mauricio R."/>
        </authorList>
    </citation>
    <scope>NUCLEOTIDE SEQUENCE [LARGE SCALE GENOMIC DNA]</scope>
    <source>
        <strain evidence="9">NE01/NJP1002.9</strain>
        <tissue evidence="9">Muscle</tissue>
    </source>
</reference>
<evidence type="ECO:0000256" key="4">
    <source>
        <dbReference type="ARBA" id="ARBA00022725"/>
    </source>
</evidence>
<dbReference type="GO" id="GO:0004984">
    <property type="term" value="F:olfactory receptor activity"/>
    <property type="evidence" value="ECO:0007669"/>
    <property type="project" value="InterPro"/>
</dbReference>
<accession>A0A315VUT2</accession>
<dbReference type="EMBL" id="NHOQ01001200">
    <property type="protein sequence ID" value="PWA26175.1"/>
    <property type="molecule type" value="Genomic_DNA"/>
</dbReference>
<feature type="transmembrane region" description="Helical" evidence="8">
    <location>
        <begin position="72"/>
        <end position="92"/>
    </location>
</feature>
<dbReference type="Gene3D" id="1.20.1070.10">
    <property type="entry name" value="Rhodopsin 7-helix transmembrane proteins"/>
    <property type="match status" value="1"/>
</dbReference>
<dbReference type="GO" id="GO:0007186">
    <property type="term" value="P:G protein-coupled receptor signaling pathway"/>
    <property type="evidence" value="ECO:0007669"/>
    <property type="project" value="InterPro"/>
</dbReference>
<comment type="caution">
    <text evidence="9">The sequence shown here is derived from an EMBL/GenBank/DDBJ whole genome shotgun (WGS) entry which is preliminary data.</text>
</comment>
<evidence type="ECO:0000313" key="10">
    <source>
        <dbReference type="Proteomes" id="UP000250572"/>
    </source>
</evidence>
<keyword evidence="10" id="KW-1185">Reference proteome</keyword>
<dbReference type="SUPFAM" id="SSF81321">
    <property type="entry name" value="Family A G protein-coupled receptor-like"/>
    <property type="match status" value="1"/>
</dbReference>
<evidence type="ECO:0000256" key="5">
    <source>
        <dbReference type="ARBA" id="ARBA00022989"/>
    </source>
</evidence>
<dbReference type="GO" id="GO:0005886">
    <property type="term" value="C:plasma membrane"/>
    <property type="evidence" value="ECO:0007669"/>
    <property type="project" value="TreeGrafter"/>
</dbReference>
<evidence type="ECO:0000256" key="7">
    <source>
        <dbReference type="ARBA" id="ARBA00023224"/>
    </source>
</evidence>
<keyword evidence="5 8" id="KW-1133">Transmembrane helix</keyword>
<evidence type="ECO:0000256" key="1">
    <source>
        <dbReference type="ARBA" id="ARBA00004141"/>
    </source>
</evidence>
<dbReference type="InterPro" id="IPR050402">
    <property type="entry name" value="OR51/52/56-like"/>
</dbReference>
<evidence type="ECO:0000256" key="8">
    <source>
        <dbReference type="SAM" id="Phobius"/>
    </source>
</evidence>
<dbReference type="PANTHER" id="PTHR26450">
    <property type="entry name" value="OLFACTORY RECEPTOR 56B1-RELATED"/>
    <property type="match status" value="1"/>
</dbReference>
<gene>
    <name evidence="9" type="ORF">CCH79_00019773</name>
</gene>
<dbReference type="AlphaFoldDB" id="A0A315VUT2"/>
<evidence type="ECO:0000256" key="6">
    <source>
        <dbReference type="ARBA" id="ARBA00023136"/>
    </source>
</evidence>